<gene>
    <name evidence="3" type="ORF">ACFFGN_04430</name>
</gene>
<feature type="transmembrane region" description="Helical" evidence="1">
    <location>
        <begin position="69"/>
        <end position="89"/>
    </location>
</feature>
<dbReference type="Proteomes" id="UP001589890">
    <property type="component" value="Unassembled WGS sequence"/>
</dbReference>
<protein>
    <submittedName>
        <fullName evidence="3">SPW repeat protein</fullName>
    </submittedName>
</protein>
<dbReference type="InterPro" id="IPR005530">
    <property type="entry name" value="SPW"/>
</dbReference>
<feature type="domain" description="SPW repeat-containing integral membrane" evidence="2">
    <location>
        <begin position="9"/>
        <end position="110"/>
    </location>
</feature>
<dbReference type="RefSeq" id="WP_380043995.1">
    <property type="nucleotide sequence ID" value="NZ_JBHLTC010000005.1"/>
</dbReference>
<evidence type="ECO:0000256" key="1">
    <source>
        <dbReference type="SAM" id="Phobius"/>
    </source>
</evidence>
<evidence type="ECO:0000313" key="4">
    <source>
        <dbReference type="Proteomes" id="UP001589890"/>
    </source>
</evidence>
<keyword evidence="4" id="KW-1185">Reference proteome</keyword>
<dbReference type="EMBL" id="JBHLTC010000005">
    <property type="protein sequence ID" value="MFC0623295.1"/>
    <property type="molecule type" value="Genomic_DNA"/>
</dbReference>
<reference evidence="3 4" key="1">
    <citation type="submission" date="2024-09" db="EMBL/GenBank/DDBJ databases">
        <authorList>
            <person name="Sun Q."/>
            <person name="Mori K."/>
        </authorList>
    </citation>
    <scope>NUCLEOTIDE SEQUENCE [LARGE SCALE GENOMIC DNA]</scope>
    <source>
        <strain evidence="3 4">CGMCC 1.15906</strain>
    </source>
</reference>
<feature type="transmembrane region" description="Helical" evidence="1">
    <location>
        <begin position="95"/>
        <end position="112"/>
    </location>
</feature>
<keyword evidence="1" id="KW-0472">Membrane</keyword>
<name>A0ABV6QF82_9ACTN</name>
<comment type="caution">
    <text evidence="3">The sequence shown here is derived from an EMBL/GenBank/DDBJ whole genome shotgun (WGS) entry which is preliminary data.</text>
</comment>
<sequence length="127" mass="13606">MRVISSRTHTFIGLVVGLLLLVAPWLFAFADENAPKSVAVVVGAFVLINEMITTSPVSPLRLVPMGVHLVIDIVTGAFLILSPWLFQFADRGANAWLPHVVVGLLTAGYAFLTNPADATKPTAAERI</sequence>
<evidence type="ECO:0000313" key="3">
    <source>
        <dbReference type="EMBL" id="MFC0623295.1"/>
    </source>
</evidence>
<evidence type="ECO:0000259" key="2">
    <source>
        <dbReference type="Pfam" id="PF03779"/>
    </source>
</evidence>
<proteinExistence type="predicted"/>
<accession>A0ABV6QF82</accession>
<keyword evidence="1" id="KW-1133">Transmembrane helix</keyword>
<organism evidence="3 4">
    <name type="scientific">Kribbella deserti</name>
    <dbReference type="NCBI Taxonomy" id="1926257"/>
    <lineage>
        <taxon>Bacteria</taxon>
        <taxon>Bacillati</taxon>
        <taxon>Actinomycetota</taxon>
        <taxon>Actinomycetes</taxon>
        <taxon>Propionibacteriales</taxon>
        <taxon>Kribbellaceae</taxon>
        <taxon>Kribbella</taxon>
    </lineage>
</organism>
<feature type="transmembrane region" description="Helical" evidence="1">
    <location>
        <begin position="38"/>
        <end position="57"/>
    </location>
</feature>
<dbReference type="Pfam" id="PF03779">
    <property type="entry name" value="SPW"/>
    <property type="match status" value="1"/>
</dbReference>
<keyword evidence="1" id="KW-0812">Transmembrane</keyword>